<evidence type="ECO:0000313" key="8">
    <source>
        <dbReference type="EMBL" id="CCC97559.1"/>
    </source>
</evidence>
<gene>
    <name evidence="8" type="ORF">AZOBR_70195</name>
</gene>
<feature type="transmembrane region" description="Helical" evidence="6">
    <location>
        <begin position="124"/>
        <end position="141"/>
    </location>
</feature>
<evidence type="ECO:0000256" key="2">
    <source>
        <dbReference type="ARBA" id="ARBA00022475"/>
    </source>
</evidence>
<feature type="transmembrane region" description="Helical" evidence="6">
    <location>
        <begin position="67"/>
        <end position="87"/>
    </location>
</feature>
<dbReference type="PANTHER" id="PTHR32322">
    <property type="entry name" value="INNER MEMBRANE TRANSPORTER"/>
    <property type="match status" value="1"/>
</dbReference>
<evidence type="ECO:0000256" key="5">
    <source>
        <dbReference type="ARBA" id="ARBA00023136"/>
    </source>
</evidence>
<dbReference type="SUPFAM" id="SSF103481">
    <property type="entry name" value="Multidrug resistance efflux transporter EmrE"/>
    <property type="match status" value="2"/>
</dbReference>
<keyword evidence="2" id="KW-1003">Cell membrane</keyword>
<feature type="transmembrane region" description="Helical" evidence="6">
    <location>
        <begin position="147"/>
        <end position="169"/>
    </location>
</feature>
<dbReference type="InterPro" id="IPR037185">
    <property type="entry name" value="EmrE-like"/>
</dbReference>
<reference evidence="8 9" key="1">
    <citation type="journal article" date="2011" name="PLoS Genet.">
        <title>Azospirillum genomes reveal transition of bacteria from aquatic to terrestrial environments.</title>
        <authorList>
            <person name="Wisniewski-Dye F."/>
            <person name="Borziak K."/>
            <person name="Khalsa-Moyers G."/>
            <person name="Alexandre G."/>
            <person name="Sukharnikov L.O."/>
            <person name="Wuichet K."/>
            <person name="Hurst G.B."/>
            <person name="McDonald W.H."/>
            <person name="Robertson J.S."/>
            <person name="Barbe V."/>
            <person name="Calteau A."/>
            <person name="Rouy Z."/>
            <person name="Mangenot S."/>
            <person name="Prigent-Combaret C."/>
            <person name="Normand P."/>
            <person name="Boyer M."/>
            <person name="Siguier P."/>
            <person name="Dessaux Y."/>
            <person name="Elmerich C."/>
            <person name="Condemine G."/>
            <person name="Krishnen G."/>
            <person name="Kennedy I."/>
            <person name="Paterson A.H."/>
            <person name="Gonzalez V."/>
            <person name="Mavingui P."/>
            <person name="Zhulin I.B."/>
        </authorList>
    </citation>
    <scope>NUCLEOTIDE SEQUENCE [LARGE SCALE GENOMIC DNA]</scope>
    <source>
        <strain evidence="8 9">Sp245</strain>
    </source>
</reference>
<feature type="transmembrane region" description="Helical" evidence="6">
    <location>
        <begin position="7"/>
        <end position="24"/>
    </location>
</feature>
<accession>A0A9P1JQ32</accession>
<feature type="domain" description="EamA" evidence="7">
    <location>
        <begin position="152"/>
        <end position="287"/>
    </location>
</feature>
<evidence type="ECO:0000256" key="4">
    <source>
        <dbReference type="ARBA" id="ARBA00022989"/>
    </source>
</evidence>
<comment type="subcellular location">
    <subcellularLocation>
        <location evidence="1">Cell membrane</location>
        <topology evidence="1">Multi-pass membrane protein</topology>
    </subcellularLocation>
</comment>
<dbReference type="PANTHER" id="PTHR32322:SF18">
    <property type="entry name" value="S-ADENOSYLMETHIONINE_S-ADENOSYLHOMOCYSTEINE TRANSPORTER"/>
    <property type="match status" value="1"/>
</dbReference>
<name>A0A9P1JQ32_9PROT</name>
<proteinExistence type="predicted"/>
<protein>
    <submittedName>
        <fullName evidence="8">YyaM</fullName>
    </submittedName>
</protein>
<feature type="transmembrane region" description="Helical" evidence="6">
    <location>
        <begin position="246"/>
        <end position="264"/>
    </location>
</feature>
<dbReference type="InterPro" id="IPR050638">
    <property type="entry name" value="AA-Vitamin_Transporters"/>
</dbReference>
<dbReference type="EMBL" id="HE577327">
    <property type="protein sequence ID" value="CCC97559.1"/>
    <property type="molecule type" value="Genomic_DNA"/>
</dbReference>
<keyword evidence="9" id="KW-1185">Reference proteome</keyword>
<evidence type="ECO:0000256" key="6">
    <source>
        <dbReference type="SAM" id="Phobius"/>
    </source>
</evidence>
<sequence>MSKGVVYLELTCSALFWGLTFNVAKIAVDYIPAMTTAGLRFLVAASLMLVFMLTIERGWVARLKRNWLGYLAMAVVGVVGFNAFFFFGMEHTSPTNGALIMATNPLVTALIAGLFLGEPISSNHKIGTLISFTGVAALILVDSGDRLASVNIGDLLVIGGNVSMALYSILGKRLVKDSTPLMTTAASTIFGAAILWSVARTTEPGVQIVDLPWQAYASILFMGVFGSVLAYIFWNRGIRAIGVADTAIFFHLVPVFTVLLSFVLGQTVTIAQIGAGIVVIIGVMISSGAMRKLLSVLNPAPETPIAKSEQL</sequence>
<evidence type="ECO:0000256" key="3">
    <source>
        <dbReference type="ARBA" id="ARBA00022692"/>
    </source>
</evidence>
<keyword evidence="3 6" id="KW-0812">Transmembrane</keyword>
<dbReference type="AlphaFoldDB" id="A0A9P1JQ32"/>
<feature type="transmembrane region" description="Helical" evidence="6">
    <location>
        <begin position="211"/>
        <end position="234"/>
    </location>
</feature>
<evidence type="ECO:0000256" key="1">
    <source>
        <dbReference type="ARBA" id="ARBA00004651"/>
    </source>
</evidence>
<feature type="transmembrane region" description="Helical" evidence="6">
    <location>
        <begin position="30"/>
        <end position="55"/>
    </location>
</feature>
<keyword evidence="5 6" id="KW-0472">Membrane</keyword>
<dbReference type="KEGG" id="abs:AZOBR_70195"/>
<feature type="domain" description="EamA" evidence="7">
    <location>
        <begin position="11"/>
        <end position="138"/>
    </location>
</feature>
<evidence type="ECO:0000313" key="9">
    <source>
        <dbReference type="Proteomes" id="UP000007319"/>
    </source>
</evidence>
<dbReference type="GO" id="GO:0005886">
    <property type="term" value="C:plasma membrane"/>
    <property type="evidence" value="ECO:0007669"/>
    <property type="project" value="UniProtKB-SubCell"/>
</dbReference>
<organism evidence="8 9">
    <name type="scientific">Azospirillum baldaniorum</name>
    <dbReference type="NCBI Taxonomy" id="1064539"/>
    <lineage>
        <taxon>Bacteria</taxon>
        <taxon>Pseudomonadati</taxon>
        <taxon>Pseudomonadota</taxon>
        <taxon>Alphaproteobacteria</taxon>
        <taxon>Rhodospirillales</taxon>
        <taxon>Azospirillaceae</taxon>
        <taxon>Azospirillum</taxon>
    </lineage>
</organism>
<feature type="transmembrane region" description="Helical" evidence="6">
    <location>
        <begin position="270"/>
        <end position="290"/>
    </location>
</feature>
<dbReference type="Proteomes" id="UP000007319">
    <property type="component" value="Chromosome"/>
</dbReference>
<keyword evidence="4 6" id="KW-1133">Transmembrane helix</keyword>
<dbReference type="Pfam" id="PF00892">
    <property type="entry name" value="EamA"/>
    <property type="match status" value="2"/>
</dbReference>
<feature type="transmembrane region" description="Helical" evidence="6">
    <location>
        <begin position="181"/>
        <end position="199"/>
    </location>
</feature>
<dbReference type="InterPro" id="IPR000620">
    <property type="entry name" value="EamA_dom"/>
</dbReference>
<feature type="transmembrane region" description="Helical" evidence="6">
    <location>
        <begin position="99"/>
        <end position="117"/>
    </location>
</feature>
<evidence type="ECO:0000259" key="7">
    <source>
        <dbReference type="Pfam" id="PF00892"/>
    </source>
</evidence>